<accession>C0E597</accession>
<feature type="domain" description="BRCT" evidence="3">
    <location>
        <begin position="687"/>
        <end position="772"/>
    </location>
</feature>
<dbReference type="InterPro" id="IPR051055">
    <property type="entry name" value="PIF1_helicase"/>
</dbReference>
<dbReference type="InterPro" id="IPR027417">
    <property type="entry name" value="P-loop_NTPase"/>
</dbReference>
<evidence type="ECO:0000259" key="3">
    <source>
        <dbReference type="SMART" id="SM00292"/>
    </source>
</evidence>
<dbReference type="HOGENOM" id="CLU_269335_0_0_11"/>
<dbReference type="GO" id="GO:0000723">
    <property type="term" value="P:telomere maintenance"/>
    <property type="evidence" value="ECO:0007669"/>
    <property type="project" value="InterPro"/>
</dbReference>
<feature type="compositionally biased region" description="Basic and acidic residues" evidence="1">
    <location>
        <begin position="1083"/>
        <end position="1100"/>
    </location>
</feature>
<keyword evidence="2" id="KW-0472">Membrane</keyword>
<dbReference type="SUPFAM" id="SSF52540">
    <property type="entry name" value="P-loop containing nucleoside triphosphate hydrolases"/>
    <property type="match status" value="2"/>
</dbReference>
<sequence length="1457" mass="164619">MPITITPEFEAVLKTIAEGKNVFITGKAGTGKSTLLKQFIQDARNKNILVTAPTGVAALNINGVTVHKAFGFRPGQFPDDIKSKRYPSSHIVKATLKILDILVIDEVSMLRAEIFDMIDIALRKVRKTTIPFGGVQLVLVGDLLQLPPVVEDEEEKIFREQWKSPYFFDAHSYPDLHVQTIELTKIWRQSDPNFINLLDQIREGKVTNELLSQLNKCVAAPSSIGNDWTTLTARRKTADEINTKQIHNLNTKLFESIAKITGDVDQNENNFPGSYILSYKRNARVMAVKNDPEERFVNGSFGIIQDATDKIITVKFDNGNVVRLEKHTWDIRRPAIKNGKLSTEITGSITQFPVILAWAITIHKSQGKTIPKCYINLKYGTQTEGQFYVAISRAIDLNNLRINQKVNKKNIRANNQLIRFLKYDNTGQNNTNIKRYAALSFTIIDWGFAHAQYRVAHIHCTVVNDNEIIADFGSWINPKSDIGSLAEEYNIPTFGLAAAPTIREFWPLLLRQIAGAIVIGDHLSLFERALIDQDSDLESQLGNGYDVNELPHVKVTGTTPEDRCHDIVSALNSTRSKNKPIKGEPVPSQNTTSEGVLYIPDWAPKETIQLDLTRATDTDIAWAALSSSDDSKQSITMIQNCVNSLRLKAGDYWDDRWHKEISARVRQITDGTIFIPEAVHHKVDINELIGPGTRVAFTGRISLNGQALDNDDKLKRLCEEVGLEFRNSVSKTKCDVLIARDPSLDSRKIKDARSYKKPIIPFEDFEEWYNFGLKTNILPFPSKASTLQIKFGCPDSILKPETQVAFSGKIQVNNQHVKRASLEELCKELNLKYRQSVTQSKCDVLIVNDDNLGSNEAQKAKKYKKQFLSADDFSRWVIDHLTADSVWQHKLGLDLNVNQLEDIDSGFVALDENYELEETYNFEDYSFDDFELEEDEDYDLEDNEDYDDYDEEGYYDLENIDAFDHDDESDTGFDLTTEDNTQDCVTRTNLHNQFYNRLQALLTLNSQVYDCLQILLTRKTEQDIEAKTESKSGPSIHESTASFPDSLDDSDFITKTRSVDIPQNKTSGLNDESSGQMTSLAENKCEDTNRPHPTSKTDNRQRLNNKYILERTNDDSRTIPEVGAINHTPHHDKCNDFKSINESDINCSFSEDNAQHLITRTDINNQIYSYTQVLFIKKANDFNKVRSEDTPDTTTILCNSKSASDGAFDTSLNDDNTTESVAEASDHQQPNNLEEVFFGPLGPFKNLSMKNVDLESSEELFLAGKVAWVCKDELEFLNRISAGNNPFFLEREKVNRKGCTTILLLTLLATWSIVKTIIDNLSTAGYGFLGSALGAITILLLGMLLLCYLVYMFEKPPWDVTNSFEKIENIIGRPALEEFALIYVDLDSIPKIDQDILTAMQHLYANAASHETSFSPKDWRELTMNTLEAADSYHQTGNIKDAITIACRIKSIQEKLK</sequence>
<dbReference type="GO" id="GO:0003678">
    <property type="term" value="F:DNA helicase activity"/>
    <property type="evidence" value="ECO:0007669"/>
    <property type="project" value="InterPro"/>
</dbReference>
<feature type="compositionally biased region" description="Polar residues" evidence="1">
    <location>
        <begin position="1031"/>
        <end position="1043"/>
    </location>
</feature>
<dbReference type="Gene3D" id="3.40.50.10190">
    <property type="entry name" value="BRCT domain"/>
    <property type="match status" value="2"/>
</dbReference>
<evidence type="ECO:0000313" key="5">
    <source>
        <dbReference type="Proteomes" id="UP000006247"/>
    </source>
</evidence>
<dbReference type="InterPro" id="IPR036420">
    <property type="entry name" value="BRCT_dom_sf"/>
</dbReference>
<dbReference type="RefSeq" id="WP_005522163.1">
    <property type="nucleotide sequence ID" value="NZ_EQ973330.1"/>
</dbReference>
<dbReference type="EMBL" id="ACEB01000031">
    <property type="protein sequence ID" value="EEG26282.1"/>
    <property type="molecule type" value="Genomic_DNA"/>
</dbReference>
<keyword evidence="2" id="KW-0812">Transmembrane</keyword>
<gene>
    <name evidence="4" type="ORF">CORMATOL_02173</name>
</gene>
<dbReference type="SMART" id="SM00292">
    <property type="entry name" value="BRCT"/>
    <property type="match status" value="2"/>
</dbReference>
<dbReference type="CDD" id="cd18037">
    <property type="entry name" value="DEXSc_Pif1_like"/>
    <property type="match status" value="1"/>
</dbReference>
<dbReference type="SUPFAM" id="SSF52113">
    <property type="entry name" value="BRCT domain"/>
    <property type="match status" value="1"/>
</dbReference>
<dbReference type="Proteomes" id="UP000006247">
    <property type="component" value="Unassembled WGS sequence"/>
</dbReference>
<dbReference type="InterPro" id="IPR010285">
    <property type="entry name" value="DNA_helicase_pif1-like_DEAD"/>
</dbReference>
<evidence type="ECO:0000256" key="2">
    <source>
        <dbReference type="SAM" id="Phobius"/>
    </source>
</evidence>
<organism evidence="4 5">
    <name type="scientific">Corynebacterium matruchotii ATCC 33806</name>
    <dbReference type="NCBI Taxonomy" id="566549"/>
    <lineage>
        <taxon>Bacteria</taxon>
        <taxon>Bacillati</taxon>
        <taxon>Actinomycetota</taxon>
        <taxon>Actinomycetes</taxon>
        <taxon>Mycobacteriales</taxon>
        <taxon>Corynebacteriaceae</taxon>
        <taxon>Corynebacterium</taxon>
    </lineage>
</organism>
<dbReference type="InterPro" id="IPR001357">
    <property type="entry name" value="BRCT_dom"/>
</dbReference>
<dbReference type="PANTHER" id="PTHR47642:SF5">
    <property type="entry name" value="ATP-DEPENDENT DNA HELICASE"/>
    <property type="match status" value="1"/>
</dbReference>
<feature type="compositionally biased region" description="Polar residues" evidence="1">
    <location>
        <begin position="1210"/>
        <end position="1220"/>
    </location>
</feature>
<feature type="compositionally biased region" description="Polar residues" evidence="1">
    <location>
        <begin position="1059"/>
        <end position="1081"/>
    </location>
</feature>
<dbReference type="Gene3D" id="3.40.50.300">
    <property type="entry name" value="P-loop containing nucleotide triphosphate hydrolases"/>
    <property type="match status" value="1"/>
</dbReference>
<protein>
    <recommendedName>
        <fullName evidence="3">BRCT domain-containing protein</fullName>
    </recommendedName>
</protein>
<keyword evidence="2" id="KW-1133">Transmembrane helix</keyword>
<dbReference type="Pfam" id="PF05970">
    <property type="entry name" value="PIF1"/>
    <property type="match status" value="1"/>
</dbReference>
<dbReference type="GO" id="GO:0006281">
    <property type="term" value="P:DNA repair"/>
    <property type="evidence" value="ECO:0007669"/>
    <property type="project" value="InterPro"/>
</dbReference>
<evidence type="ECO:0000256" key="1">
    <source>
        <dbReference type="SAM" id="MobiDB-lite"/>
    </source>
</evidence>
<reference evidence="4 5" key="1">
    <citation type="submission" date="2009-01" db="EMBL/GenBank/DDBJ databases">
        <authorList>
            <person name="Fulton L."/>
            <person name="Clifton S."/>
            <person name="Chinwalla A.T."/>
            <person name="Mitreva M."/>
            <person name="Sodergren E."/>
            <person name="Weinstock G."/>
            <person name="Clifton S."/>
            <person name="Dooling D.J."/>
            <person name="Fulton B."/>
            <person name="Minx P."/>
            <person name="Pepin K.H."/>
            <person name="Johnson M."/>
            <person name="Bhonagiri V."/>
            <person name="Nash W.E."/>
            <person name="Mardis E.R."/>
            <person name="Wilson R.K."/>
        </authorList>
    </citation>
    <scope>NUCLEOTIDE SEQUENCE [LARGE SCALE GENOMIC DNA]</scope>
    <source>
        <strain evidence="4 5">ATCC 33806</strain>
    </source>
</reference>
<dbReference type="PANTHER" id="PTHR47642">
    <property type="entry name" value="ATP-DEPENDENT DNA HELICASE"/>
    <property type="match status" value="1"/>
</dbReference>
<comment type="caution">
    <text evidence="4">The sequence shown here is derived from an EMBL/GenBank/DDBJ whole genome shotgun (WGS) entry which is preliminary data.</text>
</comment>
<proteinExistence type="predicted"/>
<name>C0E597_9CORY</name>
<feature type="region of interest" description="Disordered" evidence="1">
    <location>
        <begin position="1022"/>
        <end position="1100"/>
    </location>
</feature>
<dbReference type="CDD" id="cd18809">
    <property type="entry name" value="SF1_C_RecD"/>
    <property type="match status" value="1"/>
</dbReference>
<evidence type="ECO:0000313" key="4">
    <source>
        <dbReference type="EMBL" id="EEG26282.1"/>
    </source>
</evidence>
<feature type="region of interest" description="Disordered" evidence="1">
    <location>
        <begin position="1207"/>
        <end position="1226"/>
    </location>
</feature>
<feature type="transmembrane region" description="Helical" evidence="2">
    <location>
        <begin position="1324"/>
        <end position="1351"/>
    </location>
</feature>
<feature type="domain" description="BRCT" evidence="3">
    <location>
        <begin position="796"/>
        <end position="884"/>
    </location>
</feature>
<dbReference type="Gene3D" id="2.30.30.940">
    <property type="match status" value="1"/>
</dbReference>